<keyword evidence="2" id="KW-1185">Reference proteome</keyword>
<sequence>MMSNMSKARSECFEPTGARTQPLKINIGGEKLIAVSPDLFDILGENKLSSMLSGRWQTLRDADGAIFVDYSPDVFLPLVEWLRDMRDAEPDVHISVQVRQERRYAWIRMMKSFSVEVLHLAIAGITFQELLKVGYSLSQLSSVYDPSAAVRLSIGMSTAELQQAGFSESEIGEAAE</sequence>
<dbReference type="OrthoDB" id="434164at2759"/>
<comment type="caution">
    <text evidence="1">The sequence shown here is derived from an EMBL/GenBank/DDBJ whole genome shotgun (WGS) entry which is preliminary data.</text>
</comment>
<reference evidence="1 2" key="1">
    <citation type="submission" date="2016-02" db="EMBL/GenBank/DDBJ databases">
        <title>Genome analysis of coral dinoflagellate symbionts highlights evolutionary adaptations to a symbiotic lifestyle.</title>
        <authorList>
            <person name="Aranda M."/>
            <person name="Li Y."/>
            <person name="Liew Y.J."/>
            <person name="Baumgarten S."/>
            <person name="Simakov O."/>
            <person name="Wilson M."/>
            <person name="Piel J."/>
            <person name="Ashoor H."/>
            <person name="Bougouffa S."/>
            <person name="Bajic V.B."/>
            <person name="Ryu T."/>
            <person name="Ravasi T."/>
            <person name="Bayer T."/>
            <person name="Micklem G."/>
            <person name="Kim H."/>
            <person name="Bhak J."/>
            <person name="Lajeunesse T.C."/>
            <person name="Voolstra C.R."/>
        </authorList>
    </citation>
    <scope>NUCLEOTIDE SEQUENCE [LARGE SCALE GENOMIC DNA]</scope>
    <source>
        <strain evidence="1 2">CCMP2467</strain>
    </source>
</reference>
<dbReference type="Proteomes" id="UP000186817">
    <property type="component" value="Unassembled WGS sequence"/>
</dbReference>
<dbReference type="InterPro" id="IPR011333">
    <property type="entry name" value="SKP1/BTB/POZ_sf"/>
</dbReference>
<accession>A0A1Q9C326</accession>
<dbReference type="Gene3D" id="3.30.710.10">
    <property type="entry name" value="Potassium Channel Kv1.1, Chain A"/>
    <property type="match status" value="1"/>
</dbReference>
<organism evidence="1 2">
    <name type="scientific">Symbiodinium microadriaticum</name>
    <name type="common">Dinoflagellate</name>
    <name type="synonym">Zooxanthella microadriatica</name>
    <dbReference type="NCBI Taxonomy" id="2951"/>
    <lineage>
        <taxon>Eukaryota</taxon>
        <taxon>Sar</taxon>
        <taxon>Alveolata</taxon>
        <taxon>Dinophyceae</taxon>
        <taxon>Suessiales</taxon>
        <taxon>Symbiodiniaceae</taxon>
        <taxon>Symbiodinium</taxon>
    </lineage>
</organism>
<gene>
    <name evidence="1" type="primary">Shkbp1</name>
    <name evidence="1" type="ORF">AK812_SmicGene42642</name>
</gene>
<dbReference type="SUPFAM" id="SSF54695">
    <property type="entry name" value="POZ domain"/>
    <property type="match status" value="1"/>
</dbReference>
<evidence type="ECO:0000313" key="2">
    <source>
        <dbReference type="Proteomes" id="UP000186817"/>
    </source>
</evidence>
<proteinExistence type="predicted"/>
<dbReference type="AlphaFoldDB" id="A0A1Q9C326"/>
<evidence type="ECO:0000313" key="1">
    <source>
        <dbReference type="EMBL" id="OLP77310.1"/>
    </source>
</evidence>
<protein>
    <submittedName>
        <fullName evidence="1">SH3KBP1-binding protein 1</fullName>
    </submittedName>
</protein>
<name>A0A1Q9C326_SYMMI</name>
<dbReference type="EMBL" id="LSRX01001795">
    <property type="protein sequence ID" value="OLP77310.1"/>
    <property type="molecule type" value="Genomic_DNA"/>
</dbReference>